<evidence type="ECO:0008006" key="3">
    <source>
        <dbReference type="Google" id="ProtNLM"/>
    </source>
</evidence>
<dbReference type="AlphaFoldDB" id="A0A7K1SYI9"/>
<proteinExistence type="predicted"/>
<accession>A0A7K1SYI9</accession>
<dbReference type="PIRSF" id="PIRSF014677">
    <property type="entry name" value="UCP014677"/>
    <property type="match status" value="1"/>
</dbReference>
<protein>
    <recommendedName>
        <fullName evidence="3">SIR2-like domain-containing protein</fullName>
    </recommendedName>
</protein>
<reference evidence="1 2" key="1">
    <citation type="submission" date="2019-12" db="EMBL/GenBank/DDBJ databases">
        <title>Mucilaginibacter sp. HMF7410 genome sequencing and assembly.</title>
        <authorList>
            <person name="Kang H."/>
            <person name="Cha I."/>
            <person name="Kim H."/>
            <person name="Joh K."/>
        </authorList>
    </citation>
    <scope>NUCLEOTIDE SEQUENCE [LARGE SCALE GENOMIC DNA]</scope>
    <source>
        <strain evidence="1 2">HMF7410</strain>
    </source>
</reference>
<organism evidence="1 2">
    <name type="scientific">Mucilaginibacter arboris</name>
    <dbReference type="NCBI Taxonomy" id="2682090"/>
    <lineage>
        <taxon>Bacteria</taxon>
        <taxon>Pseudomonadati</taxon>
        <taxon>Bacteroidota</taxon>
        <taxon>Sphingobacteriia</taxon>
        <taxon>Sphingobacteriales</taxon>
        <taxon>Sphingobacteriaceae</taxon>
        <taxon>Mucilaginibacter</taxon>
    </lineage>
</organism>
<name>A0A7K1SYI9_9SPHI</name>
<gene>
    <name evidence="1" type="ORF">GO621_12635</name>
</gene>
<dbReference type="RefSeq" id="WP_157567550.1">
    <property type="nucleotide sequence ID" value="NZ_WPIK01000010.1"/>
</dbReference>
<sequence length="514" mass="59640">MVDELVKHLTDVGNLPYLFVGSGFSRRYIGMENWQDLLENVCKQINLPRPFPYYLTESNKDYPLLGRLISDAFYESFYELDYKTQYPYISDEILKWGNKDTPLKYVISNYIGTKSLLPKHLIDEIEELKKIKVAGVITTNWDCFLEEIFIDFKTYIGQEMMFAETLNFGEIFKIHGCSSKPDSLVLTSRDYVDYNNRNAYLTAKLLTIFVEHPIVFLGYSLSDPNILNIINSVFQCIQKENYDKFKDRLIFVEYDDSIIDPTFMDGTLPIGNGIFLPIKHIKTKDFSAIYTALQKMEQTIPTKLLVRLKDMFYEFVVSNKPGDKMYIDVNNIDYSKLDNIQAAFGFGVADIVHDYGYRSISPKDILTDILSDSNLYVADKLLTSTYSQIIGNIEYFPIYKYLKATGVTSLNDLKTQYPSFSDIVLSRLKKINFNKLMPGSGYVAHKPKVNLYNDLDDLIKNEDISHVLIYLHLLDHSKINLITLQSFLNDNFDKYYNKTDFRKAICLYDILKYS</sequence>
<keyword evidence="2" id="KW-1185">Reference proteome</keyword>
<evidence type="ECO:0000313" key="1">
    <source>
        <dbReference type="EMBL" id="MVN22382.1"/>
    </source>
</evidence>
<dbReference type="EMBL" id="WPIK01000010">
    <property type="protein sequence ID" value="MVN22382.1"/>
    <property type="molecule type" value="Genomic_DNA"/>
</dbReference>
<evidence type="ECO:0000313" key="2">
    <source>
        <dbReference type="Proteomes" id="UP000462014"/>
    </source>
</evidence>
<dbReference type="Pfam" id="PF13289">
    <property type="entry name" value="SIR2_2"/>
    <property type="match status" value="1"/>
</dbReference>
<comment type="caution">
    <text evidence="1">The sequence shown here is derived from an EMBL/GenBank/DDBJ whole genome shotgun (WGS) entry which is preliminary data.</text>
</comment>
<dbReference type="InterPro" id="IPR011202">
    <property type="entry name" value="UCP014677"/>
</dbReference>
<dbReference type="Proteomes" id="UP000462014">
    <property type="component" value="Unassembled WGS sequence"/>
</dbReference>